<organism evidence="1 2">
    <name type="scientific">Kalanchoe fedtschenkoi</name>
    <name type="common">Lavender scallops</name>
    <name type="synonym">South American air plant</name>
    <dbReference type="NCBI Taxonomy" id="63787"/>
    <lineage>
        <taxon>Eukaryota</taxon>
        <taxon>Viridiplantae</taxon>
        <taxon>Streptophyta</taxon>
        <taxon>Embryophyta</taxon>
        <taxon>Tracheophyta</taxon>
        <taxon>Spermatophyta</taxon>
        <taxon>Magnoliopsida</taxon>
        <taxon>eudicotyledons</taxon>
        <taxon>Gunneridae</taxon>
        <taxon>Pentapetalae</taxon>
        <taxon>Saxifragales</taxon>
        <taxon>Crassulaceae</taxon>
        <taxon>Kalanchoe</taxon>
    </lineage>
</organism>
<evidence type="ECO:0000313" key="2">
    <source>
        <dbReference type="Proteomes" id="UP000594263"/>
    </source>
</evidence>
<accession>A0A7N1A7D4</accession>
<name>A0A7N1A7D4_KALFE</name>
<dbReference type="Gramene" id="Kaladp0101s0207.1.v1.1">
    <property type="protein sequence ID" value="Kaladp0101s0207.1.v1.1.CDS.1"/>
    <property type="gene ID" value="Kaladp0101s0207.v1.1"/>
</dbReference>
<dbReference type="EnsemblPlants" id="Kaladp0101s0207.1.v1.1">
    <property type="protein sequence ID" value="Kaladp0101s0207.1.v1.1.CDS.1"/>
    <property type="gene ID" value="Kaladp0101s0207.v1.1"/>
</dbReference>
<protein>
    <submittedName>
        <fullName evidence="1">Uncharacterized protein</fullName>
    </submittedName>
</protein>
<sequence length="55" mass="6995">MKWIPNNFLNENEMNPKIPHHPKRLKRKWIDFPRSMDWSFRRTRFKSMPINRNEK</sequence>
<evidence type="ECO:0000313" key="1">
    <source>
        <dbReference type="EnsemblPlants" id="Kaladp0101s0207.1.v1.1.CDS.1"/>
    </source>
</evidence>
<proteinExistence type="predicted"/>
<keyword evidence="2" id="KW-1185">Reference proteome</keyword>
<dbReference type="AlphaFoldDB" id="A0A7N1A7D4"/>
<reference evidence="1" key="1">
    <citation type="submission" date="2021-01" db="UniProtKB">
        <authorList>
            <consortium name="EnsemblPlants"/>
        </authorList>
    </citation>
    <scope>IDENTIFICATION</scope>
</reference>
<dbReference type="Proteomes" id="UP000594263">
    <property type="component" value="Unplaced"/>
</dbReference>